<dbReference type="EMBL" id="CAXHTA020000016">
    <property type="protein sequence ID" value="CAL5226754.1"/>
    <property type="molecule type" value="Genomic_DNA"/>
</dbReference>
<evidence type="ECO:0000313" key="2">
    <source>
        <dbReference type="EMBL" id="CAL5226754.1"/>
    </source>
</evidence>
<comment type="caution">
    <text evidence="2">The sequence shown here is derived from an EMBL/GenBank/DDBJ whole genome shotgun (WGS) entry which is preliminary data.</text>
</comment>
<proteinExistence type="predicted"/>
<evidence type="ECO:0000313" key="3">
    <source>
        <dbReference type="Proteomes" id="UP001497392"/>
    </source>
</evidence>
<protein>
    <submittedName>
        <fullName evidence="2">G9607 protein</fullName>
    </submittedName>
</protein>
<evidence type="ECO:0000256" key="1">
    <source>
        <dbReference type="SAM" id="MobiDB-lite"/>
    </source>
</evidence>
<name>A0ABP1G395_9CHLO</name>
<keyword evidence="3" id="KW-1185">Reference proteome</keyword>
<feature type="compositionally biased region" description="Basic and acidic residues" evidence="1">
    <location>
        <begin position="52"/>
        <end position="66"/>
    </location>
</feature>
<gene>
    <name evidence="2" type="primary">g9607</name>
    <name evidence="2" type="ORF">VP750_LOCUS8660</name>
</gene>
<sequence>MGASPHDVLLREPRRSPISVWLLPALLAGGGHSVQPRRGSSQQGRPALSRGSDGRVSRHQRAPEDS</sequence>
<reference evidence="2 3" key="1">
    <citation type="submission" date="2024-06" db="EMBL/GenBank/DDBJ databases">
        <authorList>
            <person name="Kraege A."/>
            <person name="Thomma B."/>
        </authorList>
    </citation>
    <scope>NUCLEOTIDE SEQUENCE [LARGE SCALE GENOMIC DNA]</scope>
</reference>
<organism evidence="2 3">
    <name type="scientific">Coccomyxa viridis</name>
    <dbReference type="NCBI Taxonomy" id="1274662"/>
    <lineage>
        <taxon>Eukaryota</taxon>
        <taxon>Viridiplantae</taxon>
        <taxon>Chlorophyta</taxon>
        <taxon>core chlorophytes</taxon>
        <taxon>Trebouxiophyceae</taxon>
        <taxon>Trebouxiophyceae incertae sedis</taxon>
        <taxon>Coccomyxaceae</taxon>
        <taxon>Coccomyxa</taxon>
    </lineage>
</organism>
<feature type="region of interest" description="Disordered" evidence="1">
    <location>
        <begin position="29"/>
        <end position="66"/>
    </location>
</feature>
<accession>A0ABP1G395</accession>
<dbReference type="Proteomes" id="UP001497392">
    <property type="component" value="Unassembled WGS sequence"/>
</dbReference>